<dbReference type="Pfam" id="PF14155">
    <property type="entry name" value="DUF4307"/>
    <property type="match status" value="1"/>
</dbReference>
<comment type="caution">
    <text evidence="3">The sequence shown here is derived from an EMBL/GenBank/DDBJ whole genome shotgun (WGS) entry which is preliminary data.</text>
</comment>
<evidence type="ECO:0000313" key="4">
    <source>
        <dbReference type="Proteomes" id="UP000578449"/>
    </source>
</evidence>
<reference evidence="3 4" key="1">
    <citation type="submission" date="2020-08" db="EMBL/GenBank/DDBJ databases">
        <title>Genomic Encyclopedia of Type Strains, Phase IV (KMG-IV): sequencing the most valuable type-strain genomes for metagenomic binning, comparative biology and taxonomic classification.</title>
        <authorList>
            <person name="Goeker M."/>
        </authorList>
    </citation>
    <scope>NUCLEOTIDE SEQUENCE [LARGE SCALE GENOMIC DNA]</scope>
    <source>
        <strain evidence="3 4">DSM 45615</strain>
    </source>
</reference>
<sequence>MASSEADQGWPNVPVLGTPDDLPLRPDRPYRASGSQKRGRLAVHIVIAVLAAVAAGGWGYVMWAAKGETEVIREVVSFDVARPDSVRITYEIHKPDDQAALCRLRATDTDHVEVGTKEVTIPAGEANVRRTDWLDTSAQATSVHVQYCYLV</sequence>
<evidence type="ECO:0000256" key="1">
    <source>
        <dbReference type="SAM" id="MobiDB-lite"/>
    </source>
</evidence>
<evidence type="ECO:0000256" key="2">
    <source>
        <dbReference type="SAM" id="Phobius"/>
    </source>
</evidence>
<keyword evidence="2" id="KW-0812">Transmembrane</keyword>
<organism evidence="3 4">
    <name type="scientific">Thermocatellispora tengchongensis</name>
    <dbReference type="NCBI Taxonomy" id="1073253"/>
    <lineage>
        <taxon>Bacteria</taxon>
        <taxon>Bacillati</taxon>
        <taxon>Actinomycetota</taxon>
        <taxon>Actinomycetes</taxon>
        <taxon>Streptosporangiales</taxon>
        <taxon>Streptosporangiaceae</taxon>
        <taxon>Thermocatellispora</taxon>
    </lineage>
</organism>
<accession>A0A840P3Y0</accession>
<dbReference type="AlphaFoldDB" id="A0A840P3Y0"/>
<name>A0A840P3Y0_9ACTN</name>
<evidence type="ECO:0008006" key="5">
    <source>
        <dbReference type="Google" id="ProtNLM"/>
    </source>
</evidence>
<feature type="transmembrane region" description="Helical" evidence="2">
    <location>
        <begin position="41"/>
        <end position="63"/>
    </location>
</feature>
<keyword evidence="2" id="KW-1133">Transmembrane helix</keyword>
<keyword evidence="4" id="KW-1185">Reference proteome</keyword>
<gene>
    <name evidence="3" type="ORF">HNP84_003798</name>
</gene>
<feature type="region of interest" description="Disordered" evidence="1">
    <location>
        <begin position="1"/>
        <end position="34"/>
    </location>
</feature>
<dbReference type="RefSeq" id="WP_185050978.1">
    <property type="nucleotide sequence ID" value="NZ_BAABIX010000031.1"/>
</dbReference>
<dbReference type="InterPro" id="IPR025443">
    <property type="entry name" value="DUF4307"/>
</dbReference>
<dbReference type="Proteomes" id="UP000578449">
    <property type="component" value="Unassembled WGS sequence"/>
</dbReference>
<dbReference type="EMBL" id="JACHGN010000007">
    <property type="protein sequence ID" value="MBB5134072.1"/>
    <property type="molecule type" value="Genomic_DNA"/>
</dbReference>
<evidence type="ECO:0000313" key="3">
    <source>
        <dbReference type="EMBL" id="MBB5134072.1"/>
    </source>
</evidence>
<proteinExistence type="predicted"/>
<keyword evidence="2" id="KW-0472">Membrane</keyword>
<protein>
    <recommendedName>
        <fullName evidence="5">DUF4307 domain-containing protein</fullName>
    </recommendedName>
</protein>